<evidence type="ECO:0000256" key="3">
    <source>
        <dbReference type="ARBA" id="ARBA00022485"/>
    </source>
</evidence>
<evidence type="ECO:0000256" key="7">
    <source>
        <dbReference type="ARBA" id="ARBA00022967"/>
    </source>
</evidence>
<feature type="domain" description="4Fe-4S His(Cys)3-ligated-type" evidence="16">
    <location>
        <begin position="88"/>
        <end position="127"/>
    </location>
</feature>
<comment type="catalytic activity">
    <reaction evidence="11 12">
        <text>a quinone + NADH + 5 H(+)(in) = a quinol + NAD(+) + 4 H(+)(out)</text>
        <dbReference type="Rhea" id="RHEA:57888"/>
        <dbReference type="ChEBI" id="CHEBI:15378"/>
        <dbReference type="ChEBI" id="CHEBI:24646"/>
        <dbReference type="ChEBI" id="CHEBI:57540"/>
        <dbReference type="ChEBI" id="CHEBI:57945"/>
        <dbReference type="ChEBI" id="CHEBI:132124"/>
    </reaction>
</comment>
<dbReference type="AlphaFoldDB" id="A0AAE9Y906"/>
<evidence type="ECO:0000256" key="1">
    <source>
        <dbReference type="ARBA" id="ARBA00001966"/>
    </source>
</evidence>
<evidence type="ECO:0000256" key="9">
    <source>
        <dbReference type="ARBA" id="ARBA00023014"/>
    </source>
</evidence>
<sequence length="916" mass="95091">MSETETETGVQITVDGQAFTARQGELVIDAAERAGVYIPRFCYHPRMTPVGMCRQCLVEIDTGRGPALQPSCMIEASDGMTVETGTQVAIKAQTGVLEFLLVNHPLDCPVCDKGGECPLQDQAMSHGPGESRMVEEKRHYEKPIPVSDLVLLDRERCILCDRCTRFADEVAGEPLIHFMDRGNETQVNTFPDHPFASYFSGNTVQICPVGALTSTSYRFKARPWDLVQTESTCQGCAVGCRTVVDASRNRVLRQNGVDVDPVNWGWLCDKGRFGYEAIESDDRLVAPLVRPSADADLVEATWSTALGAAARALREARDGTGPDGIAVLGGARLTNEDAYAWAKLAKGVLGTDHVDAQMGDGLPAEAVLGLPRATIDELCRPGGTVLWMGADPREDLPVLFLRLRHAVLRDGVRLVTLSPTATVLDDLAAAALHPAPGDLPALVTALLDGGEAPAGTDAAVLDRARGLLDGELTVALGRGSVAEAAGYSVDAAAVVARTRPSARFLPLLRRANVNGALDMGLAPGLLPGRTTLAAGAERAGVAWPTVPAGPGRDATGILQAAADGKVDVLVLLGADPLVDHPDRELAARALAGARTVIATDLFLTDSSRKADVVLAAAGPNEVEGTQTNIEGRISVLGQAVTAPGTARPDWMIAAELTRRLGADLGLESVADIWAEVEAVAPSHAGITAEVLAAAGDGVVAPLTAAPVQTTETNVEGEAVGGTDEAPDADAPDVDIEGDEGEAPEPSGEAPAGDADPDEGEGTVAETDEVDPDAAAGDAPAEDEPATEAAAEAEPETLTFSAPSPTPVPPVDSYALRLVVGRTLYDDGTLTQASPALAGLVPEAPLRAHPSVLDRLGVTTGTRVRATSERASITLPLIADAGVPRGVVATAHRRKGGAGDLIDAGHPVTEVRVETAG</sequence>
<keyword evidence="18" id="KW-1185">Reference proteome</keyword>
<accession>A0AAE9Y906</accession>
<dbReference type="GO" id="GO:0046872">
    <property type="term" value="F:metal ion binding"/>
    <property type="evidence" value="ECO:0007669"/>
    <property type="project" value="UniProtKB-UniRule"/>
</dbReference>
<evidence type="ECO:0000256" key="12">
    <source>
        <dbReference type="RuleBase" id="RU003525"/>
    </source>
</evidence>
<feature type="compositionally biased region" description="Acidic residues" evidence="13">
    <location>
        <begin position="754"/>
        <end position="771"/>
    </location>
</feature>
<keyword evidence="3 12" id="KW-0004">4Fe-4S</keyword>
<dbReference type="InterPro" id="IPR019574">
    <property type="entry name" value="NADH_UbQ_OxRdtase_Gsu_4Fe4S-bd"/>
</dbReference>
<evidence type="ECO:0000259" key="16">
    <source>
        <dbReference type="PROSITE" id="PS51839"/>
    </source>
</evidence>
<evidence type="ECO:0000259" key="15">
    <source>
        <dbReference type="PROSITE" id="PS51669"/>
    </source>
</evidence>
<dbReference type="Gene3D" id="3.40.228.10">
    <property type="entry name" value="Dimethylsulfoxide Reductase, domain 2"/>
    <property type="match status" value="1"/>
</dbReference>
<dbReference type="GO" id="GO:0016020">
    <property type="term" value="C:membrane"/>
    <property type="evidence" value="ECO:0007669"/>
    <property type="project" value="InterPro"/>
</dbReference>
<dbReference type="Gene3D" id="3.30.70.20">
    <property type="match status" value="1"/>
</dbReference>
<dbReference type="Pfam" id="PF13510">
    <property type="entry name" value="Fer2_4"/>
    <property type="match status" value="1"/>
</dbReference>
<dbReference type="Gene3D" id="2.20.25.90">
    <property type="entry name" value="ADC-like domains"/>
    <property type="match status" value="1"/>
</dbReference>
<dbReference type="PANTHER" id="PTHR43105:SF12">
    <property type="entry name" value="NADH-QUINONE OXIDOREDUCTASE SUBUNIT G"/>
    <property type="match status" value="1"/>
</dbReference>
<dbReference type="PROSITE" id="PS51839">
    <property type="entry name" value="4FE4S_HC3"/>
    <property type="match status" value="1"/>
</dbReference>
<dbReference type="RefSeq" id="WP_272736245.1">
    <property type="nucleotide sequence ID" value="NZ_CP116942.1"/>
</dbReference>
<dbReference type="Proteomes" id="UP001216390">
    <property type="component" value="Chromosome"/>
</dbReference>
<feature type="compositionally biased region" description="Acidic residues" evidence="13">
    <location>
        <begin position="779"/>
        <end position="794"/>
    </location>
</feature>
<evidence type="ECO:0000256" key="13">
    <source>
        <dbReference type="SAM" id="MobiDB-lite"/>
    </source>
</evidence>
<evidence type="ECO:0000256" key="2">
    <source>
        <dbReference type="ARBA" id="ARBA00005404"/>
    </source>
</evidence>
<dbReference type="GO" id="GO:0051537">
    <property type="term" value="F:2 iron, 2 sulfur cluster binding"/>
    <property type="evidence" value="ECO:0007669"/>
    <property type="project" value="UniProtKB-UniRule"/>
</dbReference>
<dbReference type="SMART" id="SM00926">
    <property type="entry name" value="Molybdop_Fe4S4"/>
    <property type="match status" value="1"/>
</dbReference>
<dbReference type="InterPro" id="IPR054351">
    <property type="entry name" value="NADH_UbQ_OxRdtase_ferredoxin"/>
</dbReference>
<evidence type="ECO:0000256" key="4">
    <source>
        <dbReference type="ARBA" id="ARBA00022714"/>
    </source>
</evidence>
<feature type="domain" description="4Fe-4S Mo/W bis-MGD-type" evidence="15">
    <location>
        <begin position="226"/>
        <end position="282"/>
    </location>
</feature>
<dbReference type="Gene3D" id="2.40.40.20">
    <property type="match status" value="1"/>
</dbReference>
<proteinExistence type="inferred from homology"/>
<dbReference type="InterPro" id="IPR006656">
    <property type="entry name" value="Mopterin_OxRdtase"/>
</dbReference>
<dbReference type="GO" id="GO:0043546">
    <property type="term" value="F:molybdopterin cofactor binding"/>
    <property type="evidence" value="ECO:0007669"/>
    <property type="project" value="InterPro"/>
</dbReference>
<keyword evidence="9 12" id="KW-0411">Iron-sulfur</keyword>
<evidence type="ECO:0000256" key="6">
    <source>
        <dbReference type="ARBA" id="ARBA00022723"/>
    </source>
</evidence>
<dbReference type="CDD" id="cd00207">
    <property type="entry name" value="fer2"/>
    <property type="match status" value="1"/>
</dbReference>
<feature type="domain" description="2Fe-2S ferredoxin-type" evidence="14">
    <location>
        <begin position="8"/>
        <end position="88"/>
    </location>
</feature>
<dbReference type="Pfam" id="PF01568">
    <property type="entry name" value="Molydop_binding"/>
    <property type="match status" value="1"/>
</dbReference>
<comment type="function">
    <text evidence="12">NDH-1 shuttles electrons from NADH, via FMN and iron-sulfur (Fe-S) centers, to quinones in the respiratory chain. Couples the redox reaction to proton translocation (for every two electrons transferred, four hydrogen ions are translocated across the cytoplasmic membrane), and thus conserves the redox energy in a proton gradient.</text>
</comment>
<evidence type="ECO:0000256" key="5">
    <source>
        <dbReference type="ARBA" id="ARBA00022719"/>
    </source>
</evidence>
<keyword evidence="5 12" id="KW-0874">Quinone</keyword>
<feature type="region of interest" description="Disordered" evidence="13">
    <location>
        <begin position="704"/>
        <end position="809"/>
    </location>
</feature>
<keyword evidence="7 12" id="KW-1278">Translocase</keyword>
<evidence type="ECO:0000256" key="11">
    <source>
        <dbReference type="ARBA" id="ARBA00047712"/>
    </source>
</evidence>
<keyword evidence="4 12" id="KW-0001">2Fe-2S</keyword>
<organism evidence="17 18">
    <name type="scientific">Iamia majanohamensis</name>
    <dbReference type="NCBI Taxonomy" id="467976"/>
    <lineage>
        <taxon>Bacteria</taxon>
        <taxon>Bacillati</taxon>
        <taxon>Actinomycetota</taxon>
        <taxon>Acidimicrobiia</taxon>
        <taxon>Acidimicrobiales</taxon>
        <taxon>Iamiaceae</taxon>
        <taxon>Iamia</taxon>
    </lineage>
</organism>
<dbReference type="EMBL" id="CP116942">
    <property type="protein sequence ID" value="WCO66723.1"/>
    <property type="molecule type" value="Genomic_DNA"/>
</dbReference>
<evidence type="ECO:0000256" key="8">
    <source>
        <dbReference type="ARBA" id="ARBA00023004"/>
    </source>
</evidence>
<dbReference type="Gene3D" id="3.40.50.740">
    <property type="match status" value="2"/>
</dbReference>
<dbReference type="GO" id="GO:0008137">
    <property type="term" value="F:NADH dehydrogenase (ubiquinone) activity"/>
    <property type="evidence" value="ECO:0007669"/>
    <property type="project" value="UniProtKB-UniRule"/>
</dbReference>
<dbReference type="InterPro" id="IPR050123">
    <property type="entry name" value="Prok_molybdopt-oxidoreductase"/>
</dbReference>
<dbReference type="PANTHER" id="PTHR43105">
    <property type="entry name" value="RESPIRATORY NITRATE REDUCTASE"/>
    <property type="match status" value="1"/>
</dbReference>
<evidence type="ECO:0000313" key="18">
    <source>
        <dbReference type="Proteomes" id="UP001216390"/>
    </source>
</evidence>
<dbReference type="InterPro" id="IPR006657">
    <property type="entry name" value="MoPterin_dinucl-bd_dom"/>
</dbReference>
<dbReference type="SMART" id="SM00929">
    <property type="entry name" value="NADH-G_4Fe-4S_3"/>
    <property type="match status" value="1"/>
</dbReference>
<dbReference type="GO" id="GO:0003954">
    <property type="term" value="F:NADH dehydrogenase activity"/>
    <property type="evidence" value="ECO:0007669"/>
    <property type="project" value="TreeGrafter"/>
</dbReference>
<feature type="compositionally biased region" description="Low complexity" evidence="13">
    <location>
        <begin position="743"/>
        <end position="753"/>
    </location>
</feature>
<dbReference type="Pfam" id="PF04879">
    <property type="entry name" value="Molybdop_Fe4S4"/>
    <property type="match status" value="1"/>
</dbReference>
<dbReference type="SUPFAM" id="SSF53706">
    <property type="entry name" value="Formate dehydrogenase/DMSO reductase, domains 1-3"/>
    <property type="match status" value="1"/>
</dbReference>
<dbReference type="InterPro" id="IPR001041">
    <property type="entry name" value="2Fe-2S_ferredoxin-type"/>
</dbReference>
<dbReference type="GO" id="GO:0042773">
    <property type="term" value="P:ATP synthesis coupled electron transport"/>
    <property type="evidence" value="ECO:0007669"/>
    <property type="project" value="InterPro"/>
</dbReference>
<dbReference type="GO" id="GO:0051539">
    <property type="term" value="F:4 iron, 4 sulfur cluster binding"/>
    <property type="evidence" value="ECO:0007669"/>
    <property type="project" value="UniProtKB-KW"/>
</dbReference>
<dbReference type="Pfam" id="PF10588">
    <property type="entry name" value="NADH-G_4Fe-4S_3"/>
    <property type="match status" value="1"/>
</dbReference>
<dbReference type="PIRSF" id="PIRSF036643">
    <property type="entry name" value="FDH_alpha"/>
    <property type="match status" value="1"/>
</dbReference>
<dbReference type="SUPFAM" id="SSF50692">
    <property type="entry name" value="ADC-like"/>
    <property type="match status" value="1"/>
</dbReference>
<keyword evidence="8 12" id="KW-0408">Iron</keyword>
<protein>
    <recommendedName>
        <fullName evidence="12">NADH-quinone oxidoreductase</fullName>
        <ecNumber evidence="12">7.1.1.-</ecNumber>
    </recommendedName>
</protein>
<dbReference type="SUPFAM" id="SSF54862">
    <property type="entry name" value="4Fe-4S ferredoxins"/>
    <property type="match status" value="1"/>
</dbReference>
<dbReference type="Pfam" id="PF00384">
    <property type="entry name" value="Molybdopterin"/>
    <property type="match status" value="2"/>
</dbReference>
<dbReference type="FunFam" id="3.10.20.740:FF:000001">
    <property type="entry name" value="NADH-quinone oxidoreductase subunit G"/>
    <property type="match status" value="1"/>
</dbReference>
<dbReference type="PROSITE" id="PS51669">
    <property type="entry name" value="4FE4S_MOW_BIS_MGD"/>
    <property type="match status" value="1"/>
</dbReference>
<dbReference type="InterPro" id="IPR006963">
    <property type="entry name" value="Mopterin_OxRdtase_4Fe-4S_dom"/>
</dbReference>
<dbReference type="Pfam" id="PF22117">
    <property type="entry name" value="Fer4_Nqo3"/>
    <property type="match status" value="1"/>
</dbReference>
<reference evidence="17" key="1">
    <citation type="submission" date="2023-01" db="EMBL/GenBank/DDBJ databases">
        <title>The diversity of Class Acidimicrobiia in South China Sea sediment environments and the proposal of Iamia marina sp. nov., a novel species of the genus Iamia.</title>
        <authorList>
            <person name="He Y."/>
            <person name="Tian X."/>
        </authorList>
    </citation>
    <scope>NUCLEOTIDE SEQUENCE</scope>
    <source>
        <strain evidence="17">DSM 19957</strain>
    </source>
</reference>
<dbReference type="InterPro" id="IPR036010">
    <property type="entry name" value="2Fe-2S_ferredoxin-like_sf"/>
</dbReference>
<dbReference type="GO" id="GO:0048038">
    <property type="term" value="F:quinone binding"/>
    <property type="evidence" value="ECO:0007669"/>
    <property type="project" value="UniProtKB-UniRule"/>
</dbReference>
<dbReference type="NCBIfam" id="TIGR01973">
    <property type="entry name" value="NuoG"/>
    <property type="match status" value="1"/>
</dbReference>
<evidence type="ECO:0000313" key="17">
    <source>
        <dbReference type="EMBL" id="WCO66723.1"/>
    </source>
</evidence>
<keyword evidence="10 12" id="KW-0520">NAD</keyword>
<dbReference type="FunFam" id="3.30.70.20:FF:000016">
    <property type="entry name" value="NADH-quinone oxidoreductase"/>
    <property type="match status" value="1"/>
</dbReference>
<dbReference type="SUPFAM" id="SSF54292">
    <property type="entry name" value="2Fe-2S ferredoxin-like"/>
    <property type="match status" value="1"/>
</dbReference>
<comment type="similarity">
    <text evidence="2 12">Belongs to the complex I 75 kDa subunit family.</text>
</comment>
<keyword evidence="6 12" id="KW-0479">Metal-binding</keyword>
<dbReference type="InterPro" id="IPR010228">
    <property type="entry name" value="NADH_UbQ_OxRdtase_Gsu"/>
</dbReference>
<comment type="cofactor">
    <cofactor evidence="1 12">
        <name>[4Fe-4S] cluster</name>
        <dbReference type="ChEBI" id="CHEBI:49883"/>
    </cofactor>
</comment>
<name>A0AAE9Y906_9ACTN</name>
<dbReference type="InterPro" id="IPR000283">
    <property type="entry name" value="NADH_UbQ_OxRdtase_75kDa_su_CS"/>
</dbReference>
<dbReference type="Gene3D" id="3.10.20.740">
    <property type="match status" value="1"/>
</dbReference>
<dbReference type="PROSITE" id="PS00641">
    <property type="entry name" value="COMPLEX1_75K_1"/>
    <property type="match status" value="1"/>
</dbReference>
<dbReference type="PROSITE" id="PS00642">
    <property type="entry name" value="COMPLEX1_75K_2"/>
    <property type="match status" value="1"/>
</dbReference>
<comment type="cofactor">
    <cofactor evidence="12">
        <name>[2Fe-2S] cluster</name>
        <dbReference type="ChEBI" id="CHEBI:190135"/>
    </cofactor>
    <text evidence="12">Binds 1 [2Fe-2S] cluster per subunit.</text>
</comment>
<feature type="compositionally biased region" description="Acidic residues" evidence="13">
    <location>
        <begin position="724"/>
        <end position="742"/>
    </location>
</feature>
<dbReference type="PROSITE" id="PS51085">
    <property type="entry name" value="2FE2S_FER_2"/>
    <property type="match status" value="1"/>
</dbReference>
<evidence type="ECO:0000259" key="14">
    <source>
        <dbReference type="PROSITE" id="PS51085"/>
    </source>
</evidence>
<dbReference type="EC" id="7.1.1.-" evidence="12"/>
<dbReference type="InterPro" id="IPR009010">
    <property type="entry name" value="Asp_de-COase-like_dom_sf"/>
</dbReference>
<evidence type="ECO:0000256" key="10">
    <source>
        <dbReference type="ARBA" id="ARBA00023027"/>
    </source>
</evidence>
<dbReference type="PROSITE" id="PS00643">
    <property type="entry name" value="COMPLEX1_75K_3"/>
    <property type="match status" value="1"/>
</dbReference>
<gene>
    <name evidence="17" type="primary">nuoG</name>
    <name evidence="17" type="ORF">PO878_19720</name>
</gene>
<dbReference type="KEGG" id="ima:PO878_19720"/>